<sequence length="1219" mass="134099">MKAEDDQSKAVSALADSGYGGTCQSKSADENSSNSADNCSRSGTGSSGSDHLGTACSSAAGTKEGDTPTTPKKKIIYNPFKIPLDDAELHSGAAEIFRAAQLALKCLKNLASQDFFKCDSAKAKANAPIVEDSIPINASEEGCSLLVSLQTMCVVQASPTTKDTLGFSEQMLCSRSFLDYIYPRDRFAFTSEVTSIMRALGEGKLSPEICTFYIRVRGFKTLEIAGFDVKTKRTIYKPFHGTMQIKVVKPEPEHGKDISMEEPEYYTLLKLVPIKSAYEEGKDPIGSFGTRHTSSCHLSHVDPAAIPFLGYLPQDLIGNSIFEYYHPEDLSYLKKDFESVLQRSGATCSGARSRFRAHNGCYLVLSTDWSCFVNPWTCRLEFVIGQHKVVETPSNSNVFLIPKETDALLSDKVLQDTSTLQEEILAILSKNSTSVATDANTFQKDITRVNNVIPPTEEKKADNSGPDQRNSSSAQESALIGHVSPLHEEHEGSRSNTSGSSITTYNQLNYRESILRFFQSQQKAGGVTEYPSRNNSVNRMKHLPFESNALSTDEEVNAMDSVSNIHSKKNSHNESSSNNVSHVSSSNEIMEMGTSVSKNSLQHSMQQMNHSSDHSERHKIPNVSPVLDKPQEKANRCQQFRQVPRCLTAIIPQKKPSAPTKSQIPAVQRVVQPVNPLPEHKGCLTQETLQKHTKTESKLFVKQHRPVRPKPARRLTSAPPPDAVQIISAATAAVVAGKRNAITPDMDTMDDLIDRVSRAYMRHQYNQQGHQFLHQQGHLVPPAPRIDLAQTMQHHMHSNQSTSKHTGHLQDMDRRNHRGVKRPHPDDHTTTGGCGRSTSKRTCHHHGMGVTHRGMEKSFHQGNMSYYPTGNQVFEIPQVPTAYATPQITLPIQQAMATPLTLQPATLQIPQVYGVSANQAVVTLVPGLWSNQSDPIAVHSQGHHTITGQMNMRTLGIHSDALPSCMTHQSSMPDTPLEGSHTTSLKAEPGSGKESGAPSPLQFPKDSDDDPEEMLRCREGTTYSIPEGEFDLSRKLLFNSDKADGDCACKQHQCGSMHRLRSPPAPICRLSDSVALPGSSSFRHEDRMPPRKSQTKRNEQRMSRKQAPARKEVTPDSTEDTYSFSLSDGSSVSKRISSGSSGSMKPKRTNLPPWMEGVEFDESTAFQYTMPMMSQAWGAMKARNLQVTMSCSDQQNDAQSVSSAESSADSVKPTVGLPH</sequence>
<dbReference type="PANTHER" id="PTHR11269:SF16">
    <property type="entry name" value="PERIOD CIRCADIAN PROTEIN"/>
    <property type="match status" value="1"/>
</dbReference>
<keyword evidence="2" id="KW-0597">Phosphoprotein</keyword>
<dbReference type="Proteomes" id="UP000678499">
    <property type="component" value="Unassembled WGS sequence"/>
</dbReference>
<feature type="compositionally biased region" description="Polar residues" evidence="7">
    <location>
        <begin position="465"/>
        <end position="476"/>
    </location>
</feature>
<reference evidence="9" key="1">
    <citation type="submission" date="2020-11" db="EMBL/GenBank/DDBJ databases">
        <authorList>
            <person name="Tran Van P."/>
        </authorList>
    </citation>
    <scope>NUCLEOTIDE SEQUENCE</scope>
</reference>
<dbReference type="GO" id="GO:0000976">
    <property type="term" value="F:transcription cis-regulatory region binding"/>
    <property type="evidence" value="ECO:0007669"/>
    <property type="project" value="TreeGrafter"/>
</dbReference>
<feature type="region of interest" description="Disordered" evidence="7">
    <location>
        <begin position="963"/>
        <end position="1013"/>
    </location>
</feature>
<dbReference type="PANTHER" id="PTHR11269">
    <property type="entry name" value="PERIOD CIRCADIAN PROTEIN"/>
    <property type="match status" value="1"/>
</dbReference>
<dbReference type="SMART" id="SM00091">
    <property type="entry name" value="PAS"/>
    <property type="match status" value="2"/>
</dbReference>
<dbReference type="GO" id="GO:0001222">
    <property type="term" value="F:transcription corepressor binding"/>
    <property type="evidence" value="ECO:0007669"/>
    <property type="project" value="TreeGrafter"/>
</dbReference>
<keyword evidence="5" id="KW-0539">Nucleus</keyword>
<feature type="domain" description="PAS" evidence="8">
    <location>
        <begin position="298"/>
        <end position="344"/>
    </location>
</feature>
<dbReference type="EMBL" id="CAJPEX010000008">
    <property type="protein sequence ID" value="CAG0912324.1"/>
    <property type="molecule type" value="Genomic_DNA"/>
</dbReference>
<keyword evidence="4" id="KW-0090">Biological rhythms</keyword>
<feature type="compositionally biased region" description="Low complexity" evidence="7">
    <location>
        <begin position="1127"/>
        <end position="1143"/>
    </location>
</feature>
<feature type="region of interest" description="Disordered" evidence="7">
    <location>
        <begin position="1"/>
        <end position="72"/>
    </location>
</feature>
<evidence type="ECO:0000256" key="3">
    <source>
        <dbReference type="ARBA" id="ARBA00022737"/>
    </source>
</evidence>
<feature type="compositionally biased region" description="Low complexity" evidence="7">
    <location>
        <begin position="1197"/>
        <end position="1211"/>
    </location>
</feature>
<dbReference type="InterPro" id="IPR000014">
    <property type="entry name" value="PAS"/>
</dbReference>
<feature type="region of interest" description="Disordered" evidence="7">
    <location>
        <begin position="448"/>
        <end position="478"/>
    </location>
</feature>
<comment type="subcellular location">
    <subcellularLocation>
        <location evidence="1">Nucleus</location>
    </subcellularLocation>
</comment>
<dbReference type="Gene3D" id="3.30.450.20">
    <property type="entry name" value="PAS domain"/>
    <property type="match status" value="2"/>
</dbReference>
<dbReference type="GO" id="GO:0005737">
    <property type="term" value="C:cytoplasm"/>
    <property type="evidence" value="ECO:0007669"/>
    <property type="project" value="TreeGrafter"/>
</dbReference>
<keyword evidence="10" id="KW-1185">Reference proteome</keyword>
<name>A0A7R9BBU9_9CRUS</name>
<feature type="compositionally biased region" description="Basic residues" evidence="7">
    <location>
        <begin position="838"/>
        <end position="847"/>
    </location>
</feature>
<dbReference type="GO" id="GO:0005634">
    <property type="term" value="C:nucleus"/>
    <property type="evidence" value="ECO:0007669"/>
    <property type="project" value="UniProtKB-SubCell"/>
</dbReference>
<feature type="region of interest" description="Disordered" evidence="7">
    <location>
        <begin position="1076"/>
        <end position="1154"/>
    </location>
</feature>
<dbReference type="CDD" id="cd00130">
    <property type="entry name" value="PAS"/>
    <property type="match status" value="1"/>
</dbReference>
<dbReference type="InterPro" id="IPR035965">
    <property type="entry name" value="PAS-like_dom_sf"/>
</dbReference>
<dbReference type="OrthoDB" id="7788983at2759"/>
<dbReference type="Pfam" id="PF14598">
    <property type="entry name" value="PAS_11"/>
    <property type="match status" value="1"/>
</dbReference>
<dbReference type="SUPFAM" id="SSF55785">
    <property type="entry name" value="PYP-like sensor domain (PAS domain)"/>
    <property type="match status" value="1"/>
</dbReference>
<dbReference type="AlphaFoldDB" id="A0A7R9BBU9"/>
<dbReference type="GO" id="GO:0032922">
    <property type="term" value="P:circadian regulation of gene expression"/>
    <property type="evidence" value="ECO:0007669"/>
    <property type="project" value="TreeGrafter"/>
</dbReference>
<evidence type="ECO:0000256" key="1">
    <source>
        <dbReference type="ARBA" id="ARBA00004123"/>
    </source>
</evidence>
<feature type="region of interest" description="Disordered" evidence="7">
    <location>
        <begin position="816"/>
        <end position="848"/>
    </location>
</feature>
<evidence type="ECO:0000259" key="8">
    <source>
        <dbReference type="PROSITE" id="PS50112"/>
    </source>
</evidence>
<feature type="compositionally biased region" description="Low complexity" evidence="7">
    <location>
        <begin position="30"/>
        <end position="40"/>
    </location>
</feature>
<proteinExistence type="predicted"/>
<evidence type="ECO:0000256" key="2">
    <source>
        <dbReference type="ARBA" id="ARBA00022553"/>
    </source>
</evidence>
<evidence type="ECO:0000313" key="10">
    <source>
        <dbReference type="Proteomes" id="UP000678499"/>
    </source>
</evidence>
<dbReference type="FunFam" id="3.30.450.20:FF:000066">
    <property type="entry name" value="Period circadian protein"/>
    <property type="match status" value="1"/>
</dbReference>
<organism evidence="9">
    <name type="scientific">Notodromas monacha</name>
    <dbReference type="NCBI Taxonomy" id="399045"/>
    <lineage>
        <taxon>Eukaryota</taxon>
        <taxon>Metazoa</taxon>
        <taxon>Ecdysozoa</taxon>
        <taxon>Arthropoda</taxon>
        <taxon>Crustacea</taxon>
        <taxon>Oligostraca</taxon>
        <taxon>Ostracoda</taxon>
        <taxon>Podocopa</taxon>
        <taxon>Podocopida</taxon>
        <taxon>Cypridocopina</taxon>
        <taxon>Cypridoidea</taxon>
        <taxon>Cyprididae</taxon>
        <taxon>Notodromas</taxon>
    </lineage>
</organism>
<dbReference type="InterPro" id="IPR050760">
    <property type="entry name" value="Period_circadian_regulator"/>
</dbReference>
<protein>
    <recommendedName>
        <fullName evidence="6">Period circadian protein</fullName>
    </recommendedName>
</protein>
<evidence type="ECO:0000256" key="4">
    <source>
        <dbReference type="ARBA" id="ARBA00023108"/>
    </source>
</evidence>
<gene>
    <name evidence="9" type="ORF">NMOB1V02_LOCUS117</name>
</gene>
<keyword evidence="3" id="KW-0677">Repeat</keyword>
<feature type="compositionally biased region" description="Polar residues" evidence="7">
    <location>
        <begin position="41"/>
        <end position="60"/>
    </location>
</feature>
<dbReference type="GO" id="GO:0043153">
    <property type="term" value="P:entrainment of circadian clock by photoperiod"/>
    <property type="evidence" value="ECO:0007669"/>
    <property type="project" value="TreeGrafter"/>
</dbReference>
<dbReference type="GO" id="GO:0000122">
    <property type="term" value="P:negative regulation of transcription by RNA polymerase II"/>
    <property type="evidence" value="ECO:0007669"/>
    <property type="project" value="TreeGrafter"/>
</dbReference>
<evidence type="ECO:0000256" key="7">
    <source>
        <dbReference type="SAM" id="MobiDB-lite"/>
    </source>
</evidence>
<evidence type="ECO:0000313" key="9">
    <source>
        <dbReference type="EMBL" id="CAD7272172.1"/>
    </source>
</evidence>
<evidence type="ECO:0000256" key="6">
    <source>
        <dbReference type="ARBA" id="ARBA00040849"/>
    </source>
</evidence>
<dbReference type="PROSITE" id="PS50112">
    <property type="entry name" value="PAS"/>
    <property type="match status" value="1"/>
</dbReference>
<feature type="region of interest" description="Disordered" evidence="7">
    <location>
        <begin position="1189"/>
        <end position="1219"/>
    </location>
</feature>
<feature type="region of interest" description="Disordered" evidence="7">
    <location>
        <begin position="607"/>
        <end position="627"/>
    </location>
</feature>
<accession>A0A7R9BBU9</accession>
<evidence type="ECO:0000256" key="5">
    <source>
        <dbReference type="ARBA" id="ARBA00023242"/>
    </source>
</evidence>
<dbReference type="EMBL" id="OA882045">
    <property type="protein sequence ID" value="CAD7272172.1"/>
    <property type="molecule type" value="Genomic_DNA"/>
</dbReference>